<dbReference type="InterPro" id="IPR003817">
    <property type="entry name" value="PS_Dcarbxylase"/>
</dbReference>
<dbReference type="Pfam" id="PF02666">
    <property type="entry name" value="PS_Dcarbxylase"/>
    <property type="match status" value="1"/>
</dbReference>
<dbReference type="InterPro" id="IPR033178">
    <property type="entry name" value="PSD_type1_pro"/>
</dbReference>
<comment type="function">
    <text evidence="12">Catalyzes the formation of phosphatidylethanolamine (PtdEtn) from phosphatidylserine (PtdSer).</text>
</comment>
<evidence type="ECO:0000256" key="8">
    <source>
        <dbReference type="ARBA" id="ARBA00023209"/>
    </source>
</evidence>
<accession>A0A090SVY5</accession>
<feature type="active site" description="Charge relay system; for autoendoproteolytic cleavage activity" evidence="12">
    <location>
        <position position="146"/>
    </location>
</feature>
<comment type="subcellular location">
    <subcellularLocation>
        <location evidence="12">Cell membrane</location>
        <topology evidence="12">Peripheral membrane protein</topology>
    </subcellularLocation>
</comment>
<evidence type="ECO:0000256" key="4">
    <source>
        <dbReference type="ARBA" id="ARBA00022793"/>
    </source>
</evidence>
<comment type="cofactor">
    <cofactor evidence="12">
        <name>pyruvate</name>
        <dbReference type="ChEBI" id="CHEBI:15361"/>
    </cofactor>
    <text evidence="12">Binds 1 pyruvoyl group covalently per subunit.</text>
</comment>
<evidence type="ECO:0000256" key="10">
    <source>
        <dbReference type="ARBA" id="ARBA00023264"/>
    </source>
</evidence>
<feature type="active site" description="Charge relay system; for autoendoproteolytic cleavage activity" evidence="12">
    <location>
        <position position="252"/>
    </location>
</feature>
<keyword evidence="8 12" id="KW-0594">Phospholipid biosynthesis</keyword>
<keyword evidence="7 12" id="KW-0865">Zymogen</keyword>
<keyword evidence="3 12" id="KW-0444">Lipid biosynthesis</keyword>
<dbReference type="AlphaFoldDB" id="A0A090SVY5"/>
<dbReference type="GO" id="GO:0004609">
    <property type="term" value="F:phosphatidylserine decarboxylase activity"/>
    <property type="evidence" value="ECO:0007669"/>
    <property type="project" value="UniProtKB-UniRule"/>
</dbReference>
<keyword evidence="6 12" id="KW-0472">Membrane</keyword>
<evidence type="ECO:0000256" key="9">
    <source>
        <dbReference type="ARBA" id="ARBA00023239"/>
    </source>
</evidence>
<evidence type="ECO:0000313" key="14">
    <source>
        <dbReference type="EMBL" id="GAL23467.1"/>
    </source>
</evidence>
<organism evidence="14 15">
    <name type="scientific">Vibrio maritimus</name>
    <dbReference type="NCBI Taxonomy" id="990268"/>
    <lineage>
        <taxon>Bacteria</taxon>
        <taxon>Pseudomonadati</taxon>
        <taxon>Pseudomonadota</taxon>
        <taxon>Gammaproteobacteria</taxon>
        <taxon>Vibrionales</taxon>
        <taxon>Vibrionaceae</taxon>
        <taxon>Vibrio</taxon>
    </lineage>
</organism>
<proteinExistence type="inferred from homology"/>
<dbReference type="GO" id="GO:0005886">
    <property type="term" value="C:plasma membrane"/>
    <property type="evidence" value="ECO:0007669"/>
    <property type="project" value="UniProtKB-SubCell"/>
</dbReference>
<protein>
    <recommendedName>
        <fullName evidence="12">Phosphatidylserine decarboxylase proenzyme</fullName>
        <ecNumber evidence="12">4.1.1.65</ecNumber>
    </recommendedName>
    <component>
        <recommendedName>
            <fullName evidence="12">Phosphatidylserine decarboxylase alpha chain</fullName>
        </recommendedName>
    </component>
    <component>
        <recommendedName>
            <fullName evidence="12">Phosphatidylserine decarboxylase beta chain</fullName>
        </recommendedName>
    </component>
</protein>
<dbReference type="UniPathway" id="UPA00558">
    <property type="reaction ID" value="UER00616"/>
</dbReference>
<keyword evidence="4 12" id="KW-0210">Decarboxylase</keyword>
<evidence type="ECO:0000256" key="13">
    <source>
        <dbReference type="SAM" id="MobiDB-lite"/>
    </source>
</evidence>
<gene>
    <name evidence="12" type="primary">psd</name>
    <name evidence="14" type="ORF">JCM19235_55</name>
</gene>
<dbReference type="Proteomes" id="UP000029228">
    <property type="component" value="Unassembled WGS sequence"/>
</dbReference>
<feature type="region of interest" description="Disordered" evidence="13">
    <location>
        <begin position="281"/>
        <end position="301"/>
    </location>
</feature>
<dbReference type="HAMAP" id="MF_00662">
    <property type="entry name" value="PS_decarb_PSD_B_type1"/>
    <property type="match status" value="1"/>
</dbReference>
<comment type="similarity">
    <text evidence="12">Belongs to the phosphatidylserine decarboxylase family. PSD-B subfamily. Prokaryotic type I sub-subfamily.</text>
</comment>
<comment type="PTM">
    <text evidence="12">Is synthesized initially as an inactive proenzyme. Formation of the active enzyme involves a self-maturation process in which the active site pyruvoyl group is generated from an internal serine residue via an autocatalytic post-translational modification. Two non-identical subunits are generated from the proenzyme in this reaction, and the pyruvate is formed at the N-terminus of the alpha chain, which is derived from the carboxyl end of the proenzyme. The autoendoproteolytic cleavage occurs by a canonical serine protease mechanism, in which the side chain hydroxyl group of the serine supplies its oxygen atom to form the C-terminus of the beta chain, while the remainder of the serine residue undergoes an oxidative deamination to produce ammonia and the pyruvoyl prosthetic group on the alpha chain. During this reaction, the Ser that is part of the protease active site of the proenzyme becomes the pyruvoyl prosthetic group, which constitutes an essential element of the active site of the mature decarboxylase.</text>
</comment>
<keyword evidence="5 12" id="KW-0443">Lipid metabolism</keyword>
<feature type="chain" id="PRO_5023533691" description="Phosphatidylserine decarboxylase alpha chain" evidence="12">
    <location>
        <begin position="252"/>
        <end position="301"/>
    </location>
</feature>
<keyword evidence="9 12" id="KW-0456">Lyase</keyword>
<evidence type="ECO:0000256" key="2">
    <source>
        <dbReference type="ARBA" id="ARBA00022475"/>
    </source>
</evidence>
<dbReference type="EMBL" id="BBMR01000022">
    <property type="protein sequence ID" value="GAL23467.1"/>
    <property type="molecule type" value="Genomic_DNA"/>
</dbReference>
<evidence type="ECO:0000256" key="3">
    <source>
        <dbReference type="ARBA" id="ARBA00022516"/>
    </source>
</evidence>
<keyword evidence="10 12" id="KW-1208">Phospholipid metabolism</keyword>
<feature type="site" description="Cleavage (non-hydrolytic); by autocatalysis" evidence="12">
    <location>
        <begin position="251"/>
        <end position="252"/>
    </location>
</feature>
<dbReference type="EC" id="4.1.1.65" evidence="12"/>
<feature type="chain" id="PRO_5023533692" description="Phosphatidylserine decarboxylase beta chain" evidence="12">
    <location>
        <begin position="1"/>
        <end position="251"/>
    </location>
</feature>
<evidence type="ECO:0000256" key="1">
    <source>
        <dbReference type="ARBA" id="ARBA00005189"/>
    </source>
</evidence>
<dbReference type="InterPro" id="IPR033177">
    <property type="entry name" value="PSD-B"/>
</dbReference>
<dbReference type="STRING" id="990268.JCM19235_55"/>
<keyword evidence="2 12" id="KW-1003">Cell membrane</keyword>
<name>A0A090SVY5_9VIBR</name>
<evidence type="ECO:0000256" key="6">
    <source>
        <dbReference type="ARBA" id="ARBA00023136"/>
    </source>
</evidence>
<comment type="catalytic activity">
    <reaction evidence="12">
        <text>a 1,2-diacyl-sn-glycero-3-phospho-L-serine + H(+) = a 1,2-diacyl-sn-glycero-3-phosphoethanolamine + CO2</text>
        <dbReference type="Rhea" id="RHEA:20828"/>
        <dbReference type="ChEBI" id="CHEBI:15378"/>
        <dbReference type="ChEBI" id="CHEBI:16526"/>
        <dbReference type="ChEBI" id="CHEBI:57262"/>
        <dbReference type="ChEBI" id="CHEBI:64612"/>
        <dbReference type="EC" id="4.1.1.65"/>
    </reaction>
</comment>
<reference evidence="14 15" key="1">
    <citation type="submission" date="2014-09" db="EMBL/GenBank/DDBJ databases">
        <title>Vibrio maritimus JCM 19235. (C45) whole genome shotgun sequence.</title>
        <authorList>
            <person name="Sawabe T."/>
            <person name="Meirelles P."/>
            <person name="Nakanishi M."/>
            <person name="Sayaka M."/>
            <person name="Hattori M."/>
            <person name="Ohkuma M."/>
        </authorList>
    </citation>
    <scope>NUCLEOTIDE SEQUENCE [LARGE SCALE GENOMIC DNA]</scope>
    <source>
        <strain evidence="15">JCM19235</strain>
    </source>
</reference>
<comment type="pathway">
    <text evidence="1">Lipid metabolism.</text>
</comment>
<evidence type="ECO:0000256" key="5">
    <source>
        <dbReference type="ARBA" id="ARBA00023098"/>
    </source>
</evidence>
<comment type="pathway">
    <text evidence="12">Phospholipid metabolism; phosphatidylethanolamine biosynthesis; phosphatidylethanolamine from CDP-diacylglycerol: step 2/2.</text>
</comment>
<keyword evidence="15" id="KW-1185">Reference proteome</keyword>
<evidence type="ECO:0000313" key="15">
    <source>
        <dbReference type="Proteomes" id="UP000029228"/>
    </source>
</evidence>
<sequence>MDKIKVGLQYWIPQHGLTRLVGKLASAKAGGLTTAIIRWFIKQYNVNMDEALHSDPKHFKTFNEFFVRELKSGMRPIAEGESVIAHPADACVSQFGPITDGKLIQAKNHDYTAQELLGGNPELAAEFAEGEFATLYLSPRDYHRVHMPCDGTLRQMIYVPGDLFSVNPLTAENVPNLFARNERVVCIFDTEFGPMAQVLVGATIVGAIELIWAGTVTPPRGNTVYTWDYPAEGDKAVVLKKGEEMGRFKLGSTVINLFAKDAIRFDETMANNAPTVMGTPYAHAVKPKAQTDSDSESESEA</sequence>
<dbReference type="OrthoDB" id="9802030at2"/>
<dbReference type="NCBIfam" id="TIGR00163">
    <property type="entry name" value="PS_decarb"/>
    <property type="match status" value="1"/>
</dbReference>
<dbReference type="PANTHER" id="PTHR10067">
    <property type="entry name" value="PHOSPHATIDYLSERINE DECARBOXYLASE"/>
    <property type="match status" value="1"/>
</dbReference>
<feature type="modified residue" description="Pyruvic acid (Ser); by autocatalysis" evidence="12">
    <location>
        <position position="252"/>
    </location>
</feature>
<keyword evidence="11 12" id="KW-0670">Pyruvate</keyword>
<comment type="subunit">
    <text evidence="12">Heterodimer of a large membrane-associated beta subunit and a small pyruvoyl-containing alpha subunit.</text>
</comment>
<evidence type="ECO:0000256" key="12">
    <source>
        <dbReference type="HAMAP-Rule" id="MF_00662"/>
    </source>
</evidence>
<comment type="caution">
    <text evidence="14">The sequence shown here is derived from an EMBL/GenBank/DDBJ whole genome shotgun (WGS) entry which is preliminary data.</text>
</comment>
<evidence type="ECO:0000256" key="7">
    <source>
        <dbReference type="ARBA" id="ARBA00023145"/>
    </source>
</evidence>
<dbReference type="PANTHER" id="PTHR10067:SF6">
    <property type="entry name" value="PHOSPHATIDYLSERINE DECARBOXYLASE PROENZYME, MITOCHONDRIAL"/>
    <property type="match status" value="1"/>
</dbReference>
<feature type="active site" description="Schiff-base intermediate with substrate; via pyruvic acid; for decarboxylase activity" evidence="12">
    <location>
        <position position="252"/>
    </location>
</feature>
<dbReference type="GO" id="GO:0006646">
    <property type="term" value="P:phosphatidylethanolamine biosynthetic process"/>
    <property type="evidence" value="ECO:0007669"/>
    <property type="project" value="UniProtKB-UniRule"/>
</dbReference>
<evidence type="ECO:0000256" key="11">
    <source>
        <dbReference type="ARBA" id="ARBA00023317"/>
    </source>
</evidence>
<feature type="active site" description="Charge relay system; for autoendoproteolytic cleavage activity" evidence="12">
    <location>
        <position position="89"/>
    </location>
</feature>